<dbReference type="GO" id="GO:0051536">
    <property type="term" value="F:iron-sulfur cluster binding"/>
    <property type="evidence" value="ECO:0007669"/>
    <property type="project" value="UniProtKB-KW"/>
</dbReference>
<accession>A0A0S4N732</accession>
<feature type="domain" description="Radical SAM core" evidence="6">
    <location>
        <begin position="141"/>
        <end position="388"/>
    </location>
</feature>
<evidence type="ECO:0000256" key="2">
    <source>
        <dbReference type="ARBA" id="ARBA00022691"/>
    </source>
</evidence>
<evidence type="ECO:0000256" key="4">
    <source>
        <dbReference type="ARBA" id="ARBA00023004"/>
    </source>
</evidence>
<dbReference type="SFLD" id="SFLDS00029">
    <property type="entry name" value="Radical_SAM"/>
    <property type="match status" value="2"/>
</dbReference>
<dbReference type="InterPro" id="IPR013785">
    <property type="entry name" value="Aldolase_TIM"/>
</dbReference>
<evidence type="ECO:0000313" key="8">
    <source>
        <dbReference type="Proteomes" id="UP000320623"/>
    </source>
</evidence>
<proteinExistence type="predicted"/>
<evidence type="ECO:0000256" key="1">
    <source>
        <dbReference type="ARBA" id="ARBA00001966"/>
    </source>
</evidence>
<dbReference type="EMBL" id="FAOO01000012">
    <property type="protein sequence ID" value="CUU07047.1"/>
    <property type="molecule type" value="Genomic_DNA"/>
</dbReference>
<dbReference type="Proteomes" id="UP000320623">
    <property type="component" value="Unassembled WGS sequence"/>
</dbReference>
<dbReference type="SFLD" id="SFLDG01095">
    <property type="entry name" value="Uncharacterised_Radical_SAM_Su"/>
    <property type="match status" value="1"/>
</dbReference>
<dbReference type="GO" id="GO:0003824">
    <property type="term" value="F:catalytic activity"/>
    <property type="evidence" value="ECO:0007669"/>
    <property type="project" value="InterPro"/>
</dbReference>
<keyword evidence="2" id="KW-0949">S-adenosyl-L-methionine</keyword>
<keyword evidence="3" id="KW-0479">Metal-binding</keyword>
<dbReference type="PROSITE" id="PS51918">
    <property type="entry name" value="RADICAL_SAM"/>
    <property type="match status" value="1"/>
</dbReference>
<keyword evidence="5" id="KW-0411">Iron-sulfur</keyword>
<evidence type="ECO:0000256" key="3">
    <source>
        <dbReference type="ARBA" id="ARBA00022723"/>
    </source>
</evidence>
<keyword evidence="8" id="KW-1185">Reference proteome</keyword>
<dbReference type="STRING" id="1643428.GCA_001442855_01640"/>
<dbReference type="InterPro" id="IPR051198">
    <property type="entry name" value="BchE-like"/>
</dbReference>
<gene>
    <name evidence="7" type="ORF">JGI1_01676</name>
</gene>
<dbReference type="Pfam" id="PF04055">
    <property type="entry name" value="Radical_SAM"/>
    <property type="match status" value="1"/>
</dbReference>
<dbReference type="SUPFAM" id="SSF102114">
    <property type="entry name" value="Radical SAM enzymes"/>
    <property type="match status" value="1"/>
</dbReference>
<dbReference type="InterPro" id="IPR006638">
    <property type="entry name" value="Elp3/MiaA/NifB-like_rSAM"/>
</dbReference>
<dbReference type="SMART" id="SM00729">
    <property type="entry name" value="Elp3"/>
    <property type="match status" value="1"/>
</dbReference>
<keyword evidence="4" id="KW-0408">Iron</keyword>
<protein>
    <submittedName>
        <fullName evidence="7">Radical SAM superfamily protein</fullName>
    </submittedName>
</protein>
<dbReference type="InterPro" id="IPR007197">
    <property type="entry name" value="rSAM"/>
</dbReference>
<dbReference type="RefSeq" id="WP_140945412.1">
    <property type="nucleotide sequence ID" value="NZ_FAOO01000012.1"/>
</dbReference>
<dbReference type="Gene3D" id="3.20.20.70">
    <property type="entry name" value="Aldolase class I"/>
    <property type="match status" value="1"/>
</dbReference>
<evidence type="ECO:0000256" key="5">
    <source>
        <dbReference type="ARBA" id="ARBA00023014"/>
    </source>
</evidence>
<dbReference type="AlphaFoldDB" id="A0A0S4N732"/>
<organism evidence="7 8">
    <name type="scientific">Candidatus Thermokryptus mobilis</name>
    <dbReference type="NCBI Taxonomy" id="1643428"/>
    <lineage>
        <taxon>Bacteria</taxon>
        <taxon>Pseudomonadati</taxon>
        <taxon>Candidatus Kryptoniota</taxon>
        <taxon>Candidatus Thermokryptus</taxon>
    </lineage>
</organism>
<dbReference type="SFLD" id="SFLDG01082">
    <property type="entry name" value="B12-binding_domain_containing"/>
    <property type="match status" value="1"/>
</dbReference>
<evidence type="ECO:0000313" key="7">
    <source>
        <dbReference type="EMBL" id="CUU07047.1"/>
    </source>
</evidence>
<dbReference type="PANTHER" id="PTHR43409:SF4">
    <property type="entry name" value="RADICAL SAM SUPERFAMILY PROTEIN"/>
    <property type="match status" value="1"/>
</dbReference>
<evidence type="ECO:0000259" key="6">
    <source>
        <dbReference type="PROSITE" id="PS51918"/>
    </source>
</evidence>
<name>A0A0S4N732_9BACT</name>
<comment type="cofactor">
    <cofactor evidence="1">
        <name>[4Fe-4S] cluster</name>
        <dbReference type="ChEBI" id="CHEBI:49883"/>
    </cofactor>
</comment>
<dbReference type="PANTHER" id="PTHR43409">
    <property type="entry name" value="ANAEROBIC MAGNESIUM-PROTOPORPHYRIN IX MONOMETHYL ESTER CYCLASE-RELATED"/>
    <property type="match status" value="1"/>
</dbReference>
<dbReference type="CDD" id="cd01335">
    <property type="entry name" value="Radical_SAM"/>
    <property type="match status" value="1"/>
</dbReference>
<dbReference type="OrthoDB" id="9777636at2"/>
<reference evidence="8" key="1">
    <citation type="submission" date="2015-11" db="EMBL/GenBank/DDBJ databases">
        <authorList>
            <person name="Varghese N."/>
        </authorList>
    </citation>
    <scope>NUCLEOTIDE SEQUENCE [LARGE SCALE GENOMIC DNA]</scope>
</reference>
<dbReference type="GO" id="GO:0046872">
    <property type="term" value="F:metal ion binding"/>
    <property type="evidence" value="ECO:0007669"/>
    <property type="project" value="UniProtKB-KW"/>
</dbReference>
<sequence length="407" mass="47388">MEKVSENVTKTLIPGIGNVYFNLQKYSTTISEEHQFIYYFDAEGKFMGGFFNGISYRRGLDNRMMKKFFDEDKFKVKIFVDENEKRKIINDVIERVERIKRYVSENDEVVKRLEDILRWDYDALQKDAIKFLSIYKPISILPPDQYLSLVLQPAEGCSWNKCTFCSFYQDRRFRVKSPDEFKEHIKKVKEFFGRAIGLRKSIFLGDANALIIPQKRLIELLKIIHDEFPISKNISNLEFSFDGIYSFLDIFGAERKNLQEYIELKNFHVKRIYIGLETGDSELFKYLNKPGSPDECVDVVETIKKAGINVGIIVLAGAGGDKFYEAHIKNTIETILKMPFSNGDIIYLSPLVLDEADEYVKLMNELGARTLNKFEIAEQINRIKEGLKNLTQQGVKVTIYDIQEFLY</sequence>
<dbReference type="InterPro" id="IPR058240">
    <property type="entry name" value="rSAM_sf"/>
</dbReference>